<dbReference type="AlphaFoldDB" id="A0A8H3ULY6"/>
<feature type="region of interest" description="Disordered" evidence="7">
    <location>
        <begin position="1"/>
        <end position="37"/>
    </location>
</feature>
<evidence type="ECO:0000256" key="5">
    <source>
        <dbReference type="PIRSR" id="PIRSR001221-1"/>
    </source>
</evidence>
<accession>A0A8H3ULY6</accession>
<protein>
    <recommendedName>
        <fullName evidence="3">amidase</fullName>
        <ecNumber evidence="3">3.5.1.4</ecNumber>
    </recommendedName>
</protein>
<reference evidence="10 11" key="1">
    <citation type="submission" date="2018-12" db="EMBL/GenBank/DDBJ databases">
        <title>Venturia inaequalis Genome Resource.</title>
        <authorList>
            <person name="Lichtner F.J."/>
        </authorList>
    </citation>
    <scope>NUCLEOTIDE SEQUENCE [LARGE SCALE GENOMIC DNA]</scope>
    <source>
        <strain evidence="10 11">120213</strain>
        <strain evidence="9">Bline_iso_100314</strain>
    </source>
</reference>
<dbReference type="PROSITE" id="PS00571">
    <property type="entry name" value="AMIDASES"/>
    <property type="match status" value="1"/>
</dbReference>
<feature type="active site" description="Acyl-ester intermediate" evidence="5">
    <location>
        <position position="264"/>
    </location>
</feature>
<comment type="similarity">
    <text evidence="2">Belongs to the amidase family.</text>
</comment>
<feature type="binding site" evidence="6">
    <location>
        <begin position="261"/>
        <end position="264"/>
    </location>
    <ligand>
        <name>substrate</name>
    </ligand>
</feature>
<dbReference type="GO" id="GO:0004040">
    <property type="term" value="F:amidase activity"/>
    <property type="evidence" value="ECO:0007669"/>
    <property type="project" value="UniProtKB-EC"/>
</dbReference>
<evidence type="ECO:0000256" key="2">
    <source>
        <dbReference type="ARBA" id="ARBA00009199"/>
    </source>
</evidence>
<dbReference type="PANTHER" id="PTHR46072:SF4">
    <property type="entry name" value="AMIDASE C550.07-RELATED"/>
    <property type="match status" value="1"/>
</dbReference>
<feature type="active site" description="Charge relay system" evidence="5">
    <location>
        <position position="240"/>
    </location>
</feature>
<feature type="active site" description="Charge relay system" evidence="5">
    <location>
        <position position="164"/>
    </location>
</feature>
<dbReference type="PIRSF" id="PIRSF001221">
    <property type="entry name" value="Amidase_fungi"/>
    <property type="match status" value="1"/>
</dbReference>
<dbReference type="Proteomes" id="UP000433883">
    <property type="component" value="Unassembled WGS sequence"/>
</dbReference>
<proteinExistence type="inferred from homology"/>
<evidence type="ECO:0000256" key="4">
    <source>
        <dbReference type="ARBA" id="ARBA00022801"/>
    </source>
</evidence>
<dbReference type="Pfam" id="PF01425">
    <property type="entry name" value="Amidase"/>
    <property type="match status" value="1"/>
</dbReference>
<feature type="binding site" evidence="6">
    <location>
        <position position="240"/>
    </location>
    <ligand>
        <name>substrate</name>
    </ligand>
</feature>
<sequence>MFAPTRSPRKSKRQKREQADPTAIESKETLPGQHSATYWKSKAKEALDYRNRSLAEVSPPLPEINAESKLQYIRASLLDNAPDDALMNLTPEAIARSISKGKLDSSTITKALLLRGGIAAKLTNCVTELLPSRALERARALDEHLARNPSKPVGPLHGLPISVKGSIAFKDLRMHTGWVSWWDKDTPDEDALVIEILENAGAVFHARTTVPQGMMQLETQSNLFGTTTNPFSGELSSGGSSGGEAALIALGGSVLGIGSDIGGSIRVPAAACGVYGFKPTAFRIPANGWNCVSPSADTIPTVIGPISSSIGGTEMFMSTVLGAKPWIKDPSLCAMPWRPGMFPDPIPEDPLCIGILWHDDQCLPHPPIIRAICELVASVKADPDLSKRIRFCDFPAYKHDYAWSLLSKLYFSDGGALDTATAAESAEPLSPLLLWLINEPGIKKLTRSELELALEDKEAYREEYAHHWNAVGTDEEMKAQGDHGTLPTFKPYGCEVDILISPVAPYVASPHGKAKYWSYTSLWNLLDYPALSVPTPTVTDEKLDMKSDRKSFMSPVDKEMWEWYDPKLYDKMPVSLQLIGRRHQDEKVIAVAQFLEANHIIGSSK</sequence>
<feature type="binding site" evidence="6">
    <location>
        <position position="214"/>
    </location>
    <ligand>
        <name>substrate</name>
    </ligand>
</feature>
<evidence type="ECO:0000256" key="6">
    <source>
        <dbReference type="PIRSR" id="PIRSR001221-2"/>
    </source>
</evidence>
<dbReference type="EC" id="3.5.1.4" evidence="3"/>
<evidence type="ECO:0000313" key="10">
    <source>
        <dbReference type="EMBL" id="KAE9972734.1"/>
    </source>
</evidence>
<evidence type="ECO:0000313" key="9">
    <source>
        <dbReference type="EMBL" id="KAE9967875.1"/>
    </source>
</evidence>
<evidence type="ECO:0000313" key="11">
    <source>
        <dbReference type="Proteomes" id="UP000447873"/>
    </source>
</evidence>
<dbReference type="Proteomes" id="UP000447873">
    <property type="component" value="Unassembled WGS sequence"/>
</dbReference>
<dbReference type="InterPro" id="IPR023631">
    <property type="entry name" value="Amidase_dom"/>
</dbReference>
<evidence type="ECO:0000259" key="8">
    <source>
        <dbReference type="Pfam" id="PF01425"/>
    </source>
</evidence>
<gene>
    <name evidence="9" type="ORF">BLS_006141</name>
    <name evidence="10" type="ORF">EG328_004826</name>
</gene>
<feature type="domain" description="Amidase" evidence="8">
    <location>
        <begin position="108"/>
        <end position="588"/>
    </location>
</feature>
<dbReference type="Gene3D" id="3.90.1300.10">
    <property type="entry name" value="Amidase signature (AS) domain"/>
    <property type="match status" value="1"/>
</dbReference>
<evidence type="ECO:0000256" key="1">
    <source>
        <dbReference type="ARBA" id="ARBA00001311"/>
    </source>
</evidence>
<dbReference type="InterPro" id="IPR036928">
    <property type="entry name" value="AS_sf"/>
</dbReference>
<evidence type="ECO:0000256" key="7">
    <source>
        <dbReference type="SAM" id="MobiDB-lite"/>
    </source>
</evidence>
<dbReference type="PANTHER" id="PTHR46072">
    <property type="entry name" value="AMIDASE-RELATED-RELATED"/>
    <property type="match status" value="1"/>
</dbReference>
<dbReference type="EMBL" id="WNWS01000261">
    <property type="protein sequence ID" value="KAE9972734.1"/>
    <property type="molecule type" value="Genomic_DNA"/>
</dbReference>
<evidence type="ECO:0000256" key="3">
    <source>
        <dbReference type="ARBA" id="ARBA00012922"/>
    </source>
</evidence>
<comment type="catalytic activity">
    <reaction evidence="1">
        <text>a monocarboxylic acid amide + H2O = a monocarboxylate + NH4(+)</text>
        <dbReference type="Rhea" id="RHEA:12020"/>
        <dbReference type="ChEBI" id="CHEBI:15377"/>
        <dbReference type="ChEBI" id="CHEBI:28938"/>
        <dbReference type="ChEBI" id="CHEBI:35757"/>
        <dbReference type="ChEBI" id="CHEBI:83628"/>
        <dbReference type="EC" id="3.5.1.4"/>
    </reaction>
</comment>
<organism evidence="10 11">
    <name type="scientific">Venturia inaequalis</name>
    <name type="common">Apple scab fungus</name>
    <dbReference type="NCBI Taxonomy" id="5025"/>
    <lineage>
        <taxon>Eukaryota</taxon>
        <taxon>Fungi</taxon>
        <taxon>Dikarya</taxon>
        <taxon>Ascomycota</taxon>
        <taxon>Pezizomycotina</taxon>
        <taxon>Dothideomycetes</taxon>
        <taxon>Pleosporomycetidae</taxon>
        <taxon>Venturiales</taxon>
        <taxon>Venturiaceae</taxon>
        <taxon>Venturia</taxon>
    </lineage>
</organism>
<dbReference type="OrthoDB" id="6428749at2759"/>
<dbReference type="InterPro" id="IPR020556">
    <property type="entry name" value="Amidase_CS"/>
</dbReference>
<dbReference type="EMBL" id="WNWQ01000442">
    <property type="protein sequence ID" value="KAE9967875.1"/>
    <property type="molecule type" value="Genomic_DNA"/>
</dbReference>
<name>A0A8H3ULY6_VENIN</name>
<dbReference type="SUPFAM" id="SSF75304">
    <property type="entry name" value="Amidase signature (AS) enzymes"/>
    <property type="match status" value="1"/>
</dbReference>
<keyword evidence="4" id="KW-0378">Hydrolase</keyword>
<comment type="caution">
    <text evidence="10">The sequence shown here is derived from an EMBL/GenBank/DDBJ whole genome shotgun (WGS) entry which is preliminary data.</text>
</comment>